<evidence type="ECO:0000256" key="5">
    <source>
        <dbReference type="SAM" id="MobiDB-lite"/>
    </source>
</evidence>
<evidence type="ECO:0008006" key="10">
    <source>
        <dbReference type="Google" id="ProtNLM"/>
    </source>
</evidence>
<dbReference type="GO" id="GO:0007264">
    <property type="term" value="P:small GTPase-mediated signal transduction"/>
    <property type="evidence" value="ECO:0007669"/>
    <property type="project" value="InterPro"/>
</dbReference>
<dbReference type="Proteomes" id="UP000266239">
    <property type="component" value="Unassembled WGS sequence"/>
</dbReference>
<evidence type="ECO:0000259" key="6">
    <source>
        <dbReference type="PROSITE" id="PS50009"/>
    </source>
</evidence>
<keyword evidence="1" id="KW-0963">Cytoplasm</keyword>
<reference evidence="8 9" key="1">
    <citation type="submission" date="2018-08" db="EMBL/GenBank/DDBJ databases">
        <title>Aphanomyces genome sequencing and annotation.</title>
        <authorList>
            <person name="Minardi D."/>
            <person name="Oidtmann B."/>
            <person name="Van Der Giezen M."/>
            <person name="Studholme D.J."/>
        </authorList>
    </citation>
    <scope>NUCLEOTIDE SEQUENCE [LARGE SCALE GENOMIC DNA]</scope>
    <source>
        <strain evidence="8 9">Yx</strain>
    </source>
</reference>
<dbReference type="SUPFAM" id="SSF48366">
    <property type="entry name" value="Ras GEF"/>
    <property type="match status" value="1"/>
</dbReference>
<keyword evidence="3" id="KW-0012">Acyltransferase</keyword>
<dbReference type="PANTHER" id="PTHR30098">
    <property type="entry name" value="LEUCYL/PHENYLALANYL-TRNA--PROTEIN TRANSFERASE"/>
    <property type="match status" value="1"/>
</dbReference>
<dbReference type="PROSITE" id="PS50009">
    <property type="entry name" value="RASGEF_CAT"/>
    <property type="match status" value="1"/>
</dbReference>
<evidence type="ECO:0000256" key="2">
    <source>
        <dbReference type="ARBA" id="ARBA00022679"/>
    </source>
</evidence>
<proteinExistence type="predicted"/>
<dbReference type="GO" id="GO:0005085">
    <property type="term" value="F:guanyl-nucleotide exchange factor activity"/>
    <property type="evidence" value="ECO:0007669"/>
    <property type="project" value="UniProtKB-KW"/>
</dbReference>
<dbReference type="VEuPathDB" id="FungiDB:H257_01966"/>
<dbReference type="InterPro" id="IPR016181">
    <property type="entry name" value="Acyl_CoA_acyltransferase"/>
</dbReference>
<sequence>MYHAQDDFWISSCFDPIFIAHIMHNGFLPIATESQGVVYLLPKLHEQRCVIDPRDLHVPKQIRKKANAYRLTVNQAFDQVVQGCHDQHGVAWLYPPVVSSFRQLVDGVSVNGTDVKLYSIELWKGTTLVAGELGYCNGAMFTSLTGFYATGSKGAGTMQLYALGALLHASGFQLWDLGMSIDYKLKLGAKDIPRDEFVKHVHTLRSARVKCERPPTTVLRRDLYHISDIMQQVQQPHARKVPSVIYDRSTTSSERREITHATLGRLVAKLTDAQHHDTDFRNCFLLTYRSHSSVNDFIMKLTKRYTAASSLANPRYDDCDPSNADDNRFSVSSDSTVQAAANVSMMRAMSVLKFWIRESGFIEADLDNDRRSQVHAFKHLPSRSESAEESSPKAAARQPHPIDDNDAALAANTAAKLKINRSVSTDSVPMKPQVTIRAYPTHYDPDLHRIDIDTTRPAFSAPPLSISRGKTMPPVSTTAQLSAAPVDGLMQAPLTRSVSDNTRDRGVFCMPRSEPFGGMTAQDAADQLTLLEQHNFHRIDHRELTNKNWTTEFKHDVAPNVMALIELEILHPKLQAVQRANMVAFFIDVAEACYRLNNFNTHAEIVVALTAPCIKQLETTWNLVAPGHLETFEHLKHAFAAAEGLPRLPSIFIVVKDIFGFEESMRTTENGLIHFQKIRKTGTELFWLAKKANKQESVLFVNSLADAGFM</sequence>
<accession>A0A397BFT5</accession>
<dbReference type="SMART" id="SM00147">
    <property type="entry name" value="RasGEF"/>
    <property type="match status" value="1"/>
</dbReference>
<dbReference type="VEuPathDB" id="FungiDB:H257_01967"/>
<keyword evidence="2" id="KW-0808">Transferase</keyword>
<protein>
    <recommendedName>
        <fullName evidence="10">Ras-GEF domain-containing protein</fullName>
    </recommendedName>
</protein>
<dbReference type="SUPFAM" id="SSF55729">
    <property type="entry name" value="Acyl-CoA N-acyltransferases (Nat)"/>
    <property type="match status" value="1"/>
</dbReference>
<evidence type="ECO:0000313" key="8">
    <source>
        <dbReference type="EMBL" id="RHY17741.1"/>
    </source>
</evidence>
<dbReference type="InterPro" id="IPR000651">
    <property type="entry name" value="Ras-like_Gua-exchang_fac_N"/>
</dbReference>
<comment type="caution">
    <text evidence="8">The sequence shown here is derived from an EMBL/GenBank/DDBJ whole genome shotgun (WGS) entry which is preliminary data.</text>
</comment>
<evidence type="ECO:0000256" key="3">
    <source>
        <dbReference type="ARBA" id="ARBA00023315"/>
    </source>
</evidence>
<dbReference type="Gene3D" id="3.40.630.70">
    <property type="entry name" value="Leucyl/phenylalanyl-tRNA-protein transferase, C-terminal domain"/>
    <property type="match status" value="1"/>
</dbReference>
<dbReference type="InterPro" id="IPR004616">
    <property type="entry name" value="Leu/Phe-tRNA_Trfase"/>
</dbReference>
<dbReference type="EMBL" id="QUTA01004956">
    <property type="protein sequence ID" value="RHY17741.1"/>
    <property type="molecule type" value="Genomic_DNA"/>
</dbReference>
<dbReference type="Pfam" id="PF03588">
    <property type="entry name" value="Leu_Phe_trans"/>
    <property type="match status" value="1"/>
</dbReference>
<name>A0A397BFT5_APHAT</name>
<feature type="domain" description="Ras-GEF" evidence="6">
    <location>
        <begin position="520"/>
        <end position="710"/>
    </location>
</feature>
<dbReference type="PROSITE" id="PS50212">
    <property type="entry name" value="RASGEF_NTER"/>
    <property type="match status" value="1"/>
</dbReference>
<dbReference type="Pfam" id="PF00617">
    <property type="entry name" value="RasGEF"/>
    <property type="match status" value="1"/>
</dbReference>
<dbReference type="InterPro" id="IPR036964">
    <property type="entry name" value="RASGEF_cat_dom_sf"/>
</dbReference>
<dbReference type="InterPro" id="IPR023578">
    <property type="entry name" value="Ras_GEF_dom_sf"/>
</dbReference>
<keyword evidence="4" id="KW-0344">Guanine-nucleotide releasing factor</keyword>
<gene>
    <name evidence="8" type="ORF">DYB25_003724</name>
</gene>
<dbReference type="Gene3D" id="1.10.840.10">
    <property type="entry name" value="Ras guanine-nucleotide exchange factors catalytic domain"/>
    <property type="match status" value="1"/>
</dbReference>
<dbReference type="InterPro" id="IPR001895">
    <property type="entry name" value="RASGEF_cat_dom"/>
</dbReference>
<evidence type="ECO:0000259" key="7">
    <source>
        <dbReference type="PROSITE" id="PS50212"/>
    </source>
</evidence>
<dbReference type="GO" id="GO:0030163">
    <property type="term" value="P:protein catabolic process"/>
    <property type="evidence" value="ECO:0007669"/>
    <property type="project" value="InterPro"/>
</dbReference>
<dbReference type="InterPro" id="IPR042203">
    <property type="entry name" value="Leu/Phe-tRNA_Trfase_C"/>
</dbReference>
<feature type="region of interest" description="Disordered" evidence="5">
    <location>
        <begin position="312"/>
        <end position="333"/>
    </location>
</feature>
<feature type="region of interest" description="Disordered" evidence="5">
    <location>
        <begin position="377"/>
        <end position="404"/>
    </location>
</feature>
<dbReference type="AlphaFoldDB" id="A0A397BFT5"/>
<dbReference type="Gene3D" id="1.20.870.10">
    <property type="entry name" value="Son of sevenless (SoS) protein Chain: S domain 1"/>
    <property type="match status" value="1"/>
</dbReference>
<dbReference type="GO" id="GO:0005737">
    <property type="term" value="C:cytoplasm"/>
    <property type="evidence" value="ECO:0007669"/>
    <property type="project" value="TreeGrafter"/>
</dbReference>
<dbReference type="GO" id="GO:0008914">
    <property type="term" value="F:leucyl-tRNA--protein transferase activity"/>
    <property type="evidence" value="ECO:0007669"/>
    <property type="project" value="InterPro"/>
</dbReference>
<dbReference type="PANTHER" id="PTHR30098:SF2">
    <property type="entry name" value="LEUCYL_PHENYLALANYL-TRNA--PROTEIN TRANSFERASE"/>
    <property type="match status" value="1"/>
</dbReference>
<organism evidence="8 9">
    <name type="scientific">Aphanomyces astaci</name>
    <name type="common">Crayfish plague agent</name>
    <dbReference type="NCBI Taxonomy" id="112090"/>
    <lineage>
        <taxon>Eukaryota</taxon>
        <taxon>Sar</taxon>
        <taxon>Stramenopiles</taxon>
        <taxon>Oomycota</taxon>
        <taxon>Saprolegniomycetes</taxon>
        <taxon>Saprolegniales</taxon>
        <taxon>Verrucalvaceae</taxon>
        <taxon>Aphanomyces</taxon>
    </lineage>
</organism>
<evidence type="ECO:0000313" key="9">
    <source>
        <dbReference type="Proteomes" id="UP000266239"/>
    </source>
</evidence>
<evidence type="ECO:0000256" key="4">
    <source>
        <dbReference type="PROSITE-ProRule" id="PRU00168"/>
    </source>
</evidence>
<dbReference type="Pfam" id="PF00618">
    <property type="entry name" value="RasGEF_N"/>
    <property type="match status" value="1"/>
</dbReference>
<evidence type="ECO:0000256" key="1">
    <source>
        <dbReference type="ARBA" id="ARBA00022490"/>
    </source>
</evidence>
<feature type="domain" description="N-terminal Ras-GEF" evidence="7">
    <location>
        <begin position="254"/>
        <end position="407"/>
    </location>
</feature>